<comment type="caution">
    <text evidence="1">The sequence shown here is derived from an EMBL/GenBank/DDBJ whole genome shotgun (WGS) entry which is preliminary data.</text>
</comment>
<protein>
    <recommendedName>
        <fullName evidence="3">Peptidase M50 domain-containing protein</fullName>
    </recommendedName>
</protein>
<keyword evidence="2" id="KW-1185">Reference proteome</keyword>
<organism evidence="1 2">
    <name type="scientific">Mesonia ostreae</name>
    <dbReference type="NCBI Taxonomy" id="861110"/>
    <lineage>
        <taxon>Bacteria</taxon>
        <taxon>Pseudomonadati</taxon>
        <taxon>Bacteroidota</taxon>
        <taxon>Flavobacteriia</taxon>
        <taxon>Flavobacteriales</taxon>
        <taxon>Flavobacteriaceae</taxon>
        <taxon>Mesonia</taxon>
    </lineage>
</organism>
<dbReference type="RefSeq" id="WP_311402631.1">
    <property type="nucleotide sequence ID" value="NZ_JAVRBG010000017.1"/>
</dbReference>
<gene>
    <name evidence="1" type="ORF">RLT85_13805</name>
</gene>
<sequence>MITFNFYKNLFVRFIIVFILFTAIGALSHEFGHIAVAKYLDYETELSYGSMNYYPNGYKEDIDVKKLNQLNEKYIGQNYEDLNLDIQEQFDKVIAHIETKFN</sequence>
<name>A0ABU2KLU9_9FLAO</name>
<reference evidence="2" key="1">
    <citation type="submission" date="2023-07" db="EMBL/GenBank/DDBJ databases">
        <title>Isolating and identifying novel microbial strains from the Mariana Trench.</title>
        <authorList>
            <person name="Fu H."/>
        </authorList>
    </citation>
    <scope>NUCLEOTIDE SEQUENCE [LARGE SCALE GENOMIC DNA]</scope>
    <source>
        <strain evidence="2">T-y2</strain>
    </source>
</reference>
<dbReference type="EMBL" id="JAVRBG010000017">
    <property type="protein sequence ID" value="MDT0295702.1"/>
    <property type="molecule type" value="Genomic_DNA"/>
</dbReference>
<evidence type="ECO:0008006" key="3">
    <source>
        <dbReference type="Google" id="ProtNLM"/>
    </source>
</evidence>
<proteinExistence type="predicted"/>
<accession>A0ABU2KLU9</accession>
<dbReference type="Proteomes" id="UP001182991">
    <property type="component" value="Unassembled WGS sequence"/>
</dbReference>
<evidence type="ECO:0000313" key="2">
    <source>
        <dbReference type="Proteomes" id="UP001182991"/>
    </source>
</evidence>
<evidence type="ECO:0000313" key="1">
    <source>
        <dbReference type="EMBL" id="MDT0295702.1"/>
    </source>
</evidence>